<protein>
    <submittedName>
        <fullName evidence="13">Chemotaxis protein</fullName>
    </submittedName>
</protein>
<dbReference type="Pfam" id="PF00015">
    <property type="entry name" value="MCPsignal"/>
    <property type="match status" value="1"/>
</dbReference>
<dbReference type="Pfam" id="PF02743">
    <property type="entry name" value="dCache_1"/>
    <property type="match status" value="1"/>
</dbReference>
<dbReference type="STRING" id="1833852.B0537_02610"/>
<organism evidence="13 14">
    <name type="scientific">Desulforamulus ferrireducens</name>
    <dbReference type="NCBI Taxonomy" id="1833852"/>
    <lineage>
        <taxon>Bacteria</taxon>
        <taxon>Bacillati</taxon>
        <taxon>Bacillota</taxon>
        <taxon>Clostridia</taxon>
        <taxon>Eubacteriales</taxon>
        <taxon>Peptococcaceae</taxon>
        <taxon>Desulforamulus</taxon>
    </lineage>
</organism>
<dbReference type="InterPro" id="IPR004089">
    <property type="entry name" value="MCPsignal_dom"/>
</dbReference>
<dbReference type="CDD" id="cd06225">
    <property type="entry name" value="HAMP"/>
    <property type="match status" value="1"/>
</dbReference>
<keyword evidence="6 10" id="KW-0472">Membrane</keyword>
<evidence type="ECO:0000256" key="1">
    <source>
        <dbReference type="ARBA" id="ARBA00004651"/>
    </source>
</evidence>
<evidence type="ECO:0000256" key="10">
    <source>
        <dbReference type="SAM" id="Phobius"/>
    </source>
</evidence>
<evidence type="ECO:0000256" key="6">
    <source>
        <dbReference type="ARBA" id="ARBA00023136"/>
    </source>
</evidence>
<dbReference type="Pfam" id="PF00672">
    <property type="entry name" value="HAMP"/>
    <property type="match status" value="1"/>
</dbReference>
<keyword evidence="2" id="KW-1003">Cell membrane</keyword>
<feature type="domain" description="HAMP" evidence="12">
    <location>
        <begin position="329"/>
        <end position="382"/>
    </location>
</feature>
<evidence type="ECO:0000256" key="4">
    <source>
        <dbReference type="ARBA" id="ARBA00022692"/>
    </source>
</evidence>
<comment type="subcellular location">
    <subcellularLocation>
        <location evidence="1">Cell membrane</location>
        <topology evidence="1">Multi-pass membrane protein</topology>
    </subcellularLocation>
</comment>
<dbReference type="SMART" id="SM00283">
    <property type="entry name" value="MA"/>
    <property type="match status" value="1"/>
</dbReference>
<dbReference type="RefSeq" id="WP_077713043.1">
    <property type="nucleotide sequence ID" value="NZ_CP019698.1"/>
</dbReference>
<dbReference type="EMBL" id="CP019698">
    <property type="protein sequence ID" value="AQS58082.1"/>
    <property type="molecule type" value="Genomic_DNA"/>
</dbReference>
<keyword evidence="7 9" id="KW-0807">Transducer</keyword>
<evidence type="ECO:0000259" key="12">
    <source>
        <dbReference type="PROSITE" id="PS50885"/>
    </source>
</evidence>
<evidence type="ECO:0000256" key="2">
    <source>
        <dbReference type="ARBA" id="ARBA00022475"/>
    </source>
</evidence>
<evidence type="ECO:0000256" key="5">
    <source>
        <dbReference type="ARBA" id="ARBA00022989"/>
    </source>
</evidence>
<dbReference type="AlphaFoldDB" id="A0A1S6ITJ4"/>
<evidence type="ECO:0000256" key="7">
    <source>
        <dbReference type="ARBA" id="ARBA00023224"/>
    </source>
</evidence>
<dbReference type="CDD" id="cd11386">
    <property type="entry name" value="MCP_signal"/>
    <property type="match status" value="1"/>
</dbReference>
<evidence type="ECO:0000256" key="3">
    <source>
        <dbReference type="ARBA" id="ARBA00022500"/>
    </source>
</evidence>
<evidence type="ECO:0000256" key="8">
    <source>
        <dbReference type="ARBA" id="ARBA00029447"/>
    </source>
</evidence>
<dbReference type="InterPro" id="IPR003660">
    <property type="entry name" value="HAMP_dom"/>
</dbReference>
<dbReference type="PROSITE" id="PS50111">
    <property type="entry name" value="CHEMOTAXIS_TRANSDUC_2"/>
    <property type="match status" value="1"/>
</dbReference>
<sequence>MKFSFTIKNKLIMLLLTVALVPTIASNIYLANYSWKVVQQEFVSSTTKQIQQVNSAINIFFQGISENCKFLAENNIVKSADTTITSYLNNEGEDGLIQMTPSKSTGLEKDIYNFYSTFAESHPKTAYVYLATIHGNYTQWPDGPIMSNYDPREKLFYNTAMANKGQVSRTKPYFFPADQVFLVSTVTTITDNMGQVIGVQGLDVSLEGITNMIKDIKIEKTGYIIVTDSDGTIIAHPKKPEVNGSNLTDLGNEKLSSALQIKTGNFESNIDNRDCFINVYTSEETGWKFIAIVEKAELMDKFKDMARSLALLLIALLISIVVMAVLIARQISKPITTSANFASEISNGNLKVEPIAIKQRDENGILINSLNKMRENLRELIQGLRVSSMDLTESAKQLAAQSQQTSAGSSETAATVSEIAMTIEQVARNVQEVANLSDKVSSNAEQGSRGVERITDQMELISGSNDQAARVVEELAGTLNQVNKIVYIITSIAEQTNLLALNAAIEAARAGDHGRGFAVVADEVRKLAEQSANAAKDITELISQVQLESRKAVVAMTEGSKQVKEGVKAVEELGNNFKGISNSIELLVKQIHSVAAAADQVAVGIQNVSATTEEQTAAMEEISAANEQLNLMADNLKKMVDKFTL</sequence>
<dbReference type="GO" id="GO:0007165">
    <property type="term" value="P:signal transduction"/>
    <property type="evidence" value="ECO:0007669"/>
    <property type="project" value="UniProtKB-KW"/>
</dbReference>
<keyword evidence="14" id="KW-1185">Reference proteome</keyword>
<comment type="similarity">
    <text evidence="8">Belongs to the methyl-accepting chemotaxis (MCP) protein family.</text>
</comment>
<keyword evidence="5 10" id="KW-1133">Transmembrane helix</keyword>
<dbReference type="InterPro" id="IPR033479">
    <property type="entry name" value="dCache_1"/>
</dbReference>
<dbReference type="Proteomes" id="UP000189464">
    <property type="component" value="Chromosome"/>
</dbReference>
<gene>
    <name evidence="13" type="ORF">B0537_02610</name>
</gene>
<proteinExistence type="inferred from homology"/>
<evidence type="ECO:0000313" key="14">
    <source>
        <dbReference type="Proteomes" id="UP000189464"/>
    </source>
</evidence>
<dbReference type="FunFam" id="1.10.287.950:FF:000001">
    <property type="entry name" value="Methyl-accepting chemotaxis sensory transducer"/>
    <property type="match status" value="1"/>
</dbReference>
<keyword evidence="4 10" id="KW-0812">Transmembrane</keyword>
<dbReference type="SUPFAM" id="SSF58104">
    <property type="entry name" value="Methyl-accepting chemotaxis protein (MCP) signaling domain"/>
    <property type="match status" value="1"/>
</dbReference>
<feature type="domain" description="Methyl-accepting transducer" evidence="11">
    <location>
        <begin position="380"/>
        <end position="630"/>
    </location>
</feature>
<reference evidence="13 14" key="1">
    <citation type="journal article" date="2016" name="Int. J. Syst. Evol. Microbiol.">
        <title>Desulfotomaculum ferrireducens sp. nov., a moderately thermophilic sulfate-reducing and dissimilatory Fe(III)-reducing bacterium isolated from compost.</title>
        <authorList>
            <person name="Yang G."/>
            <person name="Guo J."/>
            <person name="Zhuang L."/>
            <person name="Yuan Y."/>
            <person name="Zhou S."/>
        </authorList>
    </citation>
    <scope>NUCLEOTIDE SEQUENCE [LARGE SCALE GENOMIC DNA]</scope>
    <source>
        <strain evidence="13 14">GSS09</strain>
    </source>
</reference>
<dbReference type="OrthoDB" id="13222at2"/>
<accession>A0A1S6ITJ4</accession>
<feature type="transmembrane region" description="Helical" evidence="10">
    <location>
        <begin position="309"/>
        <end position="328"/>
    </location>
</feature>
<dbReference type="CDD" id="cd12912">
    <property type="entry name" value="PDC2_MCP_like"/>
    <property type="match status" value="1"/>
</dbReference>
<dbReference type="KEGG" id="dfg:B0537_02610"/>
<evidence type="ECO:0000256" key="9">
    <source>
        <dbReference type="PROSITE-ProRule" id="PRU00284"/>
    </source>
</evidence>
<dbReference type="Gene3D" id="1.10.287.950">
    <property type="entry name" value="Methyl-accepting chemotaxis protein"/>
    <property type="match status" value="1"/>
</dbReference>
<keyword evidence="3" id="KW-0145">Chemotaxis</keyword>
<dbReference type="SMART" id="SM00304">
    <property type="entry name" value="HAMP"/>
    <property type="match status" value="2"/>
</dbReference>
<dbReference type="PANTHER" id="PTHR32089:SF112">
    <property type="entry name" value="LYSOZYME-LIKE PROTEIN-RELATED"/>
    <property type="match status" value="1"/>
</dbReference>
<name>A0A1S6ITJ4_9FIRM</name>
<dbReference type="GO" id="GO:0006935">
    <property type="term" value="P:chemotaxis"/>
    <property type="evidence" value="ECO:0007669"/>
    <property type="project" value="UniProtKB-KW"/>
</dbReference>
<dbReference type="PANTHER" id="PTHR32089">
    <property type="entry name" value="METHYL-ACCEPTING CHEMOTAXIS PROTEIN MCPB"/>
    <property type="match status" value="1"/>
</dbReference>
<dbReference type="PROSITE" id="PS50885">
    <property type="entry name" value="HAMP"/>
    <property type="match status" value="1"/>
</dbReference>
<dbReference type="Gene3D" id="3.30.450.20">
    <property type="entry name" value="PAS domain"/>
    <property type="match status" value="2"/>
</dbReference>
<evidence type="ECO:0000259" key="11">
    <source>
        <dbReference type="PROSITE" id="PS50111"/>
    </source>
</evidence>
<dbReference type="GO" id="GO:0005886">
    <property type="term" value="C:plasma membrane"/>
    <property type="evidence" value="ECO:0007669"/>
    <property type="project" value="UniProtKB-SubCell"/>
</dbReference>
<evidence type="ECO:0000313" key="13">
    <source>
        <dbReference type="EMBL" id="AQS58082.1"/>
    </source>
</evidence>